<dbReference type="Proteomes" id="UP000094819">
    <property type="component" value="Unassembled WGS sequence"/>
</dbReference>
<evidence type="ECO:0000256" key="2">
    <source>
        <dbReference type="ARBA" id="ARBA00022801"/>
    </source>
</evidence>
<proteinExistence type="inferred from homology"/>
<gene>
    <name evidence="5" type="ORF">L198_07887</name>
</gene>
<dbReference type="PIRSF" id="PIRSF001112">
    <property type="entry name" value="Epoxide_hydrolase"/>
    <property type="match status" value="1"/>
</dbReference>
<keyword evidence="6" id="KW-1185">Reference proteome</keyword>
<name>A0A1E3HUQ6_9TREE</name>
<dbReference type="SUPFAM" id="SSF53474">
    <property type="entry name" value="alpha/beta-Hydrolases"/>
    <property type="match status" value="1"/>
</dbReference>
<evidence type="ECO:0000259" key="4">
    <source>
        <dbReference type="Pfam" id="PF06441"/>
    </source>
</evidence>
<evidence type="ECO:0000256" key="1">
    <source>
        <dbReference type="ARBA" id="ARBA00010088"/>
    </source>
</evidence>
<dbReference type="AlphaFoldDB" id="A0A1E3HUQ6"/>
<feature type="active site" description="Proton acceptor" evidence="3">
    <location>
        <position position="385"/>
    </location>
</feature>
<dbReference type="Gene3D" id="3.40.50.1820">
    <property type="entry name" value="alpha/beta hydrolase"/>
    <property type="match status" value="1"/>
</dbReference>
<keyword evidence="2 5" id="KW-0378">Hydrolase</keyword>
<accession>A0A1E3HUQ6</accession>
<sequence length="413" mass="46748">MDWSLPILFYITSPLTKRRPIDHGPLPHNPTIPIEPFTLHVPDTELRELQDAIKASRIAKQSYENVSADENDFGVTRKWLIDTKDEWLKFDWRKQEERINAFPAYKAKIKNKDGLDYSLHFTGLLSEKKDAIPVILSHGWPGCFFEFIPLLELVSKQYAPSELPYHLVVPSLPGWLFSSPPPTDREFSVIDVGYLFHSLMVGLGFDGGYVAQGGDIGALVTNELGATYDACKLMHLNFYNIQPTSSSPPPSPDDMIEIFQKYAYALEHSTRPSTIGLVVGSNPISLLAWIGEKYLAWTDQSPSTQTILTLISLYWFTDCFTTSLYTYRYGLGVRRNDPATKTSTEYQSCPTGFSNFPKEISPISIEAAKKRSNIVWSREHDSGGHFAALEKPAELWQDVEDYLGANWDKYTTK</sequence>
<dbReference type="OrthoDB" id="7130006at2759"/>
<protein>
    <submittedName>
        <fullName evidence="5">Microsomal epoxide hydrolase</fullName>
    </submittedName>
</protein>
<dbReference type="PANTHER" id="PTHR21661">
    <property type="entry name" value="EPOXIDE HYDROLASE 1-RELATED"/>
    <property type="match status" value="1"/>
</dbReference>
<dbReference type="GO" id="GO:0004301">
    <property type="term" value="F:epoxide hydrolase activity"/>
    <property type="evidence" value="ECO:0007669"/>
    <property type="project" value="TreeGrafter"/>
</dbReference>
<feature type="domain" description="Epoxide hydrolase N-terminal" evidence="4">
    <location>
        <begin position="34"/>
        <end position="147"/>
    </location>
</feature>
<evidence type="ECO:0000256" key="3">
    <source>
        <dbReference type="PIRSR" id="PIRSR001112-1"/>
    </source>
</evidence>
<dbReference type="GO" id="GO:0097176">
    <property type="term" value="P:epoxide metabolic process"/>
    <property type="evidence" value="ECO:0007669"/>
    <property type="project" value="TreeGrafter"/>
</dbReference>
<dbReference type="InterPro" id="IPR016292">
    <property type="entry name" value="Epoxide_hydrolase"/>
</dbReference>
<organism evidence="5 6">
    <name type="scientific">Cryptococcus wingfieldii CBS 7118</name>
    <dbReference type="NCBI Taxonomy" id="1295528"/>
    <lineage>
        <taxon>Eukaryota</taxon>
        <taxon>Fungi</taxon>
        <taxon>Dikarya</taxon>
        <taxon>Basidiomycota</taxon>
        <taxon>Agaricomycotina</taxon>
        <taxon>Tremellomycetes</taxon>
        <taxon>Tremellales</taxon>
        <taxon>Cryptococcaceae</taxon>
        <taxon>Cryptococcus</taxon>
    </lineage>
</organism>
<reference evidence="5 6" key="1">
    <citation type="submission" date="2016-06" db="EMBL/GenBank/DDBJ databases">
        <title>Evolution of pathogenesis and genome organization in the Tremellales.</title>
        <authorList>
            <person name="Cuomo C."/>
            <person name="Litvintseva A."/>
            <person name="Heitman J."/>
            <person name="Chen Y."/>
            <person name="Sun S."/>
            <person name="Springer D."/>
            <person name="Dromer F."/>
            <person name="Young S."/>
            <person name="Zeng Q."/>
            <person name="Chapman S."/>
            <person name="Gujja S."/>
            <person name="Saif S."/>
            <person name="Birren B."/>
        </authorList>
    </citation>
    <scope>NUCLEOTIDE SEQUENCE [LARGE SCALE GENOMIC DNA]</scope>
    <source>
        <strain evidence="5 6">CBS 7118</strain>
    </source>
</reference>
<dbReference type="InterPro" id="IPR000639">
    <property type="entry name" value="Epox_hydrolase-like"/>
</dbReference>
<feature type="active site" description="Proton donor" evidence="3">
    <location>
        <position position="327"/>
    </location>
</feature>
<comment type="similarity">
    <text evidence="1">Belongs to the peptidase S33 family.</text>
</comment>
<dbReference type="PANTHER" id="PTHR21661:SF39">
    <property type="entry name" value="HYDROLASE, PUTATIVE (AFU_ORTHOLOGUE AFUA_3G08960)-RELATED"/>
    <property type="match status" value="1"/>
</dbReference>
<comment type="caution">
    <text evidence="5">The sequence shown here is derived from an EMBL/GenBank/DDBJ whole genome shotgun (WGS) entry which is preliminary data.</text>
</comment>
<dbReference type="EMBL" id="AWGH01000045">
    <property type="protein sequence ID" value="ODN80077.1"/>
    <property type="molecule type" value="Genomic_DNA"/>
</dbReference>
<dbReference type="InterPro" id="IPR029058">
    <property type="entry name" value="AB_hydrolase_fold"/>
</dbReference>
<dbReference type="Pfam" id="PF06441">
    <property type="entry name" value="EHN"/>
    <property type="match status" value="1"/>
</dbReference>
<dbReference type="GeneID" id="30197098"/>
<feature type="active site" description="Nucleophile" evidence="3">
    <location>
        <position position="215"/>
    </location>
</feature>
<evidence type="ECO:0000313" key="6">
    <source>
        <dbReference type="Proteomes" id="UP000094819"/>
    </source>
</evidence>
<dbReference type="InterPro" id="IPR010497">
    <property type="entry name" value="Epoxide_hydro_N"/>
</dbReference>
<evidence type="ECO:0000313" key="5">
    <source>
        <dbReference type="EMBL" id="ODN80077.1"/>
    </source>
</evidence>
<dbReference type="PRINTS" id="PR00412">
    <property type="entry name" value="EPOXHYDRLASE"/>
</dbReference>
<dbReference type="RefSeq" id="XP_019028172.1">
    <property type="nucleotide sequence ID" value="XM_019179868.1"/>
</dbReference>